<gene>
    <name evidence="2" type="ORF">CH063_01616</name>
</gene>
<protein>
    <submittedName>
        <fullName evidence="2">Uncharacterized protein</fullName>
    </submittedName>
</protein>
<organism evidence="2 3">
    <name type="scientific">Colletotrichum higginsianum (strain IMI 349063)</name>
    <name type="common">Crucifer anthracnose fungus</name>
    <dbReference type="NCBI Taxonomy" id="759273"/>
    <lineage>
        <taxon>Eukaryota</taxon>
        <taxon>Fungi</taxon>
        <taxon>Dikarya</taxon>
        <taxon>Ascomycota</taxon>
        <taxon>Pezizomycotina</taxon>
        <taxon>Sordariomycetes</taxon>
        <taxon>Hypocreomycetidae</taxon>
        <taxon>Glomerellales</taxon>
        <taxon>Glomerellaceae</taxon>
        <taxon>Colletotrichum</taxon>
        <taxon>Colletotrichum destructivum species complex</taxon>
    </lineage>
</organism>
<accession>H1V9X1</accession>
<evidence type="ECO:0000256" key="1">
    <source>
        <dbReference type="SAM" id="MobiDB-lite"/>
    </source>
</evidence>
<proteinExistence type="predicted"/>
<sequence>MTYASSHPCNQRIRREEKKKKLRTQTRVFGLACPTGLHFTPQIAYALLSHPSSPLAVAPFSPVNDKPQPAGSRAPPPGSCASSRLDERLVLSCLARLPRHHVRSRDIVGLWGPPMWRRPYDVRQNFASWFIIS</sequence>
<feature type="region of interest" description="Disordered" evidence="1">
    <location>
        <begin position="59"/>
        <end position="81"/>
    </location>
</feature>
<feature type="region of interest" description="Disordered" evidence="1">
    <location>
        <begin position="1"/>
        <end position="21"/>
    </location>
</feature>
<dbReference type="Proteomes" id="UP000007174">
    <property type="component" value="Unassembled WGS sequence"/>
</dbReference>
<dbReference type="AlphaFoldDB" id="H1V9X1"/>
<evidence type="ECO:0000313" key="2">
    <source>
        <dbReference type="EMBL" id="CCF37024.1"/>
    </source>
</evidence>
<dbReference type="EMBL" id="CACQ02002268">
    <property type="protein sequence ID" value="CCF37024.1"/>
    <property type="molecule type" value="Genomic_DNA"/>
</dbReference>
<reference evidence="3" key="1">
    <citation type="journal article" date="2012" name="Nat. Genet.">
        <title>Lifestyle transitions in plant pathogenic Colletotrichum fungi deciphered by genome and transcriptome analyses.</title>
        <authorList>
            <person name="O'Connell R.J."/>
            <person name="Thon M.R."/>
            <person name="Hacquard S."/>
            <person name="Amyotte S.G."/>
            <person name="Kleemann J."/>
            <person name="Torres M.F."/>
            <person name="Damm U."/>
            <person name="Buiate E.A."/>
            <person name="Epstein L."/>
            <person name="Alkan N."/>
            <person name="Altmueller J."/>
            <person name="Alvarado-Balderrama L."/>
            <person name="Bauser C.A."/>
            <person name="Becker C."/>
            <person name="Birren B.W."/>
            <person name="Chen Z."/>
            <person name="Choi J."/>
            <person name="Crouch J.A."/>
            <person name="Duvick J.P."/>
            <person name="Farman M.A."/>
            <person name="Gan P."/>
            <person name="Heiman D."/>
            <person name="Henrissat B."/>
            <person name="Howard R.J."/>
            <person name="Kabbage M."/>
            <person name="Koch C."/>
            <person name="Kracher B."/>
            <person name="Kubo Y."/>
            <person name="Law A.D."/>
            <person name="Lebrun M.-H."/>
            <person name="Lee Y.-H."/>
            <person name="Miyara I."/>
            <person name="Moore N."/>
            <person name="Neumann U."/>
            <person name="Nordstroem K."/>
            <person name="Panaccione D.G."/>
            <person name="Panstruga R."/>
            <person name="Place M."/>
            <person name="Proctor R.H."/>
            <person name="Prusky D."/>
            <person name="Rech G."/>
            <person name="Reinhardt R."/>
            <person name="Rollins J.A."/>
            <person name="Rounsley S."/>
            <person name="Schardl C.L."/>
            <person name="Schwartz D.C."/>
            <person name="Shenoy N."/>
            <person name="Shirasu K."/>
            <person name="Sikhakolli U.R."/>
            <person name="Stueber K."/>
            <person name="Sukno S.A."/>
            <person name="Sweigard J.A."/>
            <person name="Takano Y."/>
            <person name="Takahara H."/>
            <person name="Trail F."/>
            <person name="van der Does H.C."/>
            <person name="Voll L.M."/>
            <person name="Will I."/>
            <person name="Young S."/>
            <person name="Zeng Q."/>
            <person name="Zhang J."/>
            <person name="Zhou S."/>
            <person name="Dickman M.B."/>
            <person name="Schulze-Lefert P."/>
            <person name="Ver Loren van Themaat E."/>
            <person name="Ma L.-J."/>
            <person name="Vaillancourt L.J."/>
        </authorList>
    </citation>
    <scope>NUCLEOTIDE SEQUENCE [LARGE SCALE GENOMIC DNA]</scope>
    <source>
        <strain evidence="3">IMI 349063</strain>
    </source>
</reference>
<dbReference type="HOGENOM" id="CLU_1906600_0_0_1"/>
<evidence type="ECO:0000313" key="3">
    <source>
        <dbReference type="Proteomes" id="UP000007174"/>
    </source>
</evidence>
<name>H1V9X1_COLHI</name>